<dbReference type="SUPFAM" id="SSF53167">
    <property type="entry name" value="Purine and uridine phosphorylases"/>
    <property type="match status" value="1"/>
</dbReference>
<dbReference type="EMBL" id="BMXG01000008">
    <property type="protein sequence ID" value="GHC00670.1"/>
    <property type="molecule type" value="Genomic_DNA"/>
</dbReference>
<keyword evidence="3" id="KW-1185">Reference proteome</keyword>
<dbReference type="PANTHER" id="PTHR46832:SF1">
    <property type="entry name" value="5'-METHYLTHIOADENOSINE_S-ADENOSYLHOMOCYSTEINE NUCLEOSIDASE"/>
    <property type="match status" value="1"/>
</dbReference>
<organism evidence="2 3">
    <name type="scientific">Cerasicoccus arenae</name>
    <dbReference type="NCBI Taxonomy" id="424488"/>
    <lineage>
        <taxon>Bacteria</taxon>
        <taxon>Pseudomonadati</taxon>
        <taxon>Verrucomicrobiota</taxon>
        <taxon>Opitutia</taxon>
        <taxon>Puniceicoccales</taxon>
        <taxon>Cerasicoccaceae</taxon>
        <taxon>Cerasicoccus</taxon>
    </lineage>
</organism>
<evidence type="ECO:0000313" key="2">
    <source>
        <dbReference type="EMBL" id="GHC00670.1"/>
    </source>
</evidence>
<name>A0A8J3DA43_9BACT</name>
<dbReference type="GO" id="GO:0008930">
    <property type="term" value="F:methylthioadenosine nucleosidase activity"/>
    <property type="evidence" value="ECO:0007669"/>
    <property type="project" value="TreeGrafter"/>
</dbReference>
<dbReference type="PANTHER" id="PTHR46832">
    <property type="entry name" value="5'-METHYLTHIOADENOSINE/S-ADENOSYLHOMOCYSTEINE NUCLEOSIDASE"/>
    <property type="match status" value="1"/>
</dbReference>
<dbReference type="GO" id="GO:0019284">
    <property type="term" value="P:L-methionine salvage from S-adenosylmethionine"/>
    <property type="evidence" value="ECO:0007669"/>
    <property type="project" value="TreeGrafter"/>
</dbReference>
<accession>A0A8J3DA43</accession>
<dbReference type="InterPro" id="IPR000845">
    <property type="entry name" value="Nucleoside_phosphorylase_d"/>
</dbReference>
<dbReference type="InterPro" id="IPR035994">
    <property type="entry name" value="Nucleoside_phosphorylase_sf"/>
</dbReference>
<reference evidence="2" key="2">
    <citation type="submission" date="2020-09" db="EMBL/GenBank/DDBJ databases">
        <authorList>
            <person name="Sun Q."/>
            <person name="Kim S."/>
        </authorList>
    </citation>
    <scope>NUCLEOTIDE SEQUENCE</scope>
    <source>
        <strain evidence="2">KCTC 12870</strain>
    </source>
</reference>
<reference evidence="2" key="1">
    <citation type="journal article" date="2014" name="Int. J. Syst. Evol. Microbiol.">
        <title>Complete genome sequence of Corynebacterium casei LMG S-19264T (=DSM 44701T), isolated from a smear-ripened cheese.</title>
        <authorList>
            <consortium name="US DOE Joint Genome Institute (JGI-PGF)"/>
            <person name="Walter F."/>
            <person name="Albersmeier A."/>
            <person name="Kalinowski J."/>
            <person name="Ruckert C."/>
        </authorList>
    </citation>
    <scope>NUCLEOTIDE SEQUENCE</scope>
    <source>
        <strain evidence="2">KCTC 12870</strain>
    </source>
</reference>
<gene>
    <name evidence="2" type="ORF">GCM10007047_16390</name>
</gene>
<dbReference type="Proteomes" id="UP000642829">
    <property type="component" value="Unassembled WGS sequence"/>
</dbReference>
<feature type="domain" description="Nucleoside phosphorylase" evidence="1">
    <location>
        <begin position="3"/>
        <end position="91"/>
    </location>
</feature>
<evidence type="ECO:0000313" key="3">
    <source>
        <dbReference type="Proteomes" id="UP000642829"/>
    </source>
</evidence>
<dbReference type="AlphaFoldDB" id="A0A8J3DA43"/>
<dbReference type="GO" id="GO:0008782">
    <property type="term" value="F:adenosylhomocysteine nucleosidase activity"/>
    <property type="evidence" value="ECO:0007669"/>
    <property type="project" value="TreeGrafter"/>
</dbReference>
<evidence type="ECO:0000259" key="1">
    <source>
        <dbReference type="Pfam" id="PF01048"/>
    </source>
</evidence>
<sequence>MLGVVFPSQFEGAEFLTRVKDKAPARVQRDLPTWLGKLAGHEIAVGVIGMGPPHCASRVDAFIGYYQPKMLILAGFAGALDPALKRGEVIINRGEGSIHTASDVIATAEDKARLLRETGSPLVDMESAHVAAIAEKRGIPLIVIRGVSDLADEAVPVDILCHSYDQQRGVTTPAKLGLHLATHWGDIGRLMRFLKPLSKVRRSLTSIVISEALRLNTAEAG</sequence>
<dbReference type="Pfam" id="PF01048">
    <property type="entry name" value="PNP_UDP_1"/>
    <property type="match status" value="2"/>
</dbReference>
<protein>
    <recommendedName>
        <fullName evidence="1">Nucleoside phosphorylase domain-containing protein</fullName>
    </recommendedName>
</protein>
<dbReference type="GO" id="GO:0005829">
    <property type="term" value="C:cytosol"/>
    <property type="evidence" value="ECO:0007669"/>
    <property type="project" value="TreeGrafter"/>
</dbReference>
<proteinExistence type="predicted"/>
<feature type="domain" description="Nucleoside phosphorylase" evidence="1">
    <location>
        <begin position="95"/>
        <end position="154"/>
    </location>
</feature>
<dbReference type="Gene3D" id="3.40.50.1580">
    <property type="entry name" value="Nucleoside phosphorylase domain"/>
    <property type="match status" value="2"/>
</dbReference>
<dbReference type="GO" id="GO:0009116">
    <property type="term" value="P:nucleoside metabolic process"/>
    <property type="evidence" value="ECO:0007669"/>
    <property type="project" value="InterPro"/>
</dbReference>
<comment type="caution">
    <text evidence="2">The sequence shown here is derived from an EMBL/GenBank/DDBJ whole genome shotgun (WGS) entry which is preliminary data.</text>
</comment>